<accession>A0A481W628</accession>
<evidence type="ECO:0000313" key="2">
    <source>
        <dbReference type="EMBL" id="QBJ04551.1"/>
    </source>
</evidence>
<organism evidence="2 3">
    <name type="scientific">Pseudomonas phage Lana</name>
    <dbReference type="NCBI Taxonomy" id="2530172"/>
    <lineage>
        <taxon>Viruses</taxon>
        <taxon>Duplodnaviria</taxon>
        <taxon>Heunggongvirae</taxon>
        <taxon>Uroviricota</taxon>
        <taxon>Caudoviricetes</taxon>
        <taxon>Lanavirus</taxon>
        <taxon>Lanavirus lana</taxon>
    </lineage>
</organism>
<proteinExistence type="predicted"/>
<protein>
    <recommendedName>
        <fullName evidence="4">Holin</fullName>
    </recommendedName>
</protein>
<evidence type="ECO:0000313" key="3">
    <source>
        <dbReference type="Proteomes" id="UP000293575"/>
    </source>
</evidence>
<keyword evidence="1" id="KW-1133">Transmembrane helix</keyword>
<dbReference type="Proteomes" id="UP000293575">
    <property type="component" value="Segment"/>
</dbReference>
<sequence length="67" mass="6913">MSWGFGYAVGIAFSNGSSMLAALIGAAVASGVLGALNLMVKNDGDLPQWMSSLINAILRLKRGGDEQ</sequence>
<feature type="transmembrane region" description="Helical" evidence="1">
    <location>
        <begin position="20"/>
        <end position="40"/>
    </location>
</feature>
<dbReference type="EMBL" id="MK473373">
    <property type="protein sequence ID" value="QBJ04551.1"/>
    <property type="molecule type" value="Genomic_DNA"/>
</dbReference>
<reference evidence="2" key="1">
    <citation type="submission" date="2019-01" db="EMBL/GenBank/DDBJ databases">
        <authorList>
            <person name="Hylling O."/>
            <person name="Carstens A.B."/>
            <person name="Hansen L.H."/>
        </authorList>
    </citation>
    <scope>NUCLEOTIDE SEQUENCE [LARGE SCALE GENOMIC DNA]</scope>
</reference>
<keyword evidence="1" id="KW-0812">Transmembrane</keyword>
<keyword evidence="1" id="KW-0472">Membrane</keyword>
<name>A0A481W628_9CAUD</name>
<evidence type="ECO:0008006" key="4">
    <source>
        <dbReference type="Google" id="ProtNLM"/>
    </source>
</evidence>
<dbReference type="GeneID" id="55011789"/>
<dbReference type="KEGG" id="vg:55011789"/>
<dbReference type="RefSeq" id="YP_009820353.1">
    <property type="nucleotide sequence ID" value="NC_048166.1"/>
</dbReference>
<evidence type="ECO:0000256" key="1">
    <source>
        <dbReference type="SAM" id="Phobius"/>
    </source>
</evidence>
<keyword evidence="3" id="KW-1185">Reference proteome</keyword>